<dbReference type="AlphaFoldDB" id="A0A7M2XQH9"/>
<name>A0A7M2XQH9_9NOCA</name>
<evidence type="ECO:0000313" key="4">
    <source>
        <dbReference type="Proteomes" id="UP000593818"/>
    </source>
</evidence>
<evidence type="ECO:0000256" key="1">
    <source>
        <dbReference type="SAM" id="MobiDB-lite"/>
    </source>
</evidence>
<dbReference type="RefSeq" id="WP_193903426.1">
    <property type="nucleotide sequence ID" value="NZ_CP063450.1"/>
</dbReference>
<dbReference type="Proteomes" id="UP000593818">
    <property type="component" value="Chromosome"/>
</dbReference>
<feature type="chain" id="PRO_5032738204" evidence="2">
    <location>
        <begin position="25"/>
        <end position="196"/>
    </location>
</feature>
<feature type="compositionally biased region" description="Low complexity" evidence="1">
    <location>
        <begin position="25"/>
        <end position="41"/>
    </location>
</feature>
<dbReference type="PROSITE" id="PS51257">
    <property type="entry name" value="PROKAR_LIPOPROTEIN"/>
    <property type="match status" value="1"/>
</dbReference>
<proteinExistence type="predicted"/>
<evidence type="ECO:0000256" key="2">
    <source>
        <dbReference type="SAM" id="SignalP"/>
    </source>
</evidence>
<gene>
    <name evidence="3" type="ORF">INP59_07195</name>
</gene>
<reference evidence="3 4" key="1">
    <citation type="submission" date="2020-10" db="EMBL/GenBank/DDBJ databases">
        <title>Whole genome sequence of oil-degrading bacteria Rhodococcus pyridinivorans strain 5Ap.</title>
        <authorList>
            <person name="Akhremchuk A.E."/>
            <person name="Valentovich L.N."/>
            <person name="Charniauskaya M.I."/>
            <person name="Bukliarevich H.A."/>
            <person name="Titok M.A."/>
        </authorList>
    </citation>
    <scope>NUCLEOTIDE SEQUENCE [LARGE SCALE GENOMIC DNA]</scope>
    <source>
        <strain evidence="3 4">5Ap</strain>
    </source>
</reference>
<feature type="region of interest" description="Disordered" evidence="1">
    <location>
        <begin position="23"/>
        <end position="51"/>
    </location>
</feature>
<organism evidence="3 4">
    <name type="scientific">Rhodococcus pyridinivorans</name>
    <dbReference type="NCBI Taxonomy" id="103816"/>
    <lineage>
        <taxon>Bacteria</taxon>
        <taxon>Bacillati</taxon>
        <taxon>Actinomycetota</taxon>
        <taxon>Actinomycetes</taxon>
        <taxon>Mycobacteriales</taxon>
        <taxon>Nocardiaceae</taxon>
        <taxon>Rhodococcus</taxon>
    </lineage>
</organism>
<evidence type="ECO:0000313" key="3">
    <source>
        <dbReference type="EMBL" id="QOW00127.1"/>
    </source>
</evidence>
<keyword evidence="2" id="KW-0732">Signal</keyword>
<feature type="signal peptide" evidence="2">
    <location>
        <begin position="1"/>
        <end position="24"/>
    </location>
</feature>
<dbReference type="EMBL" id="CP063450">
    <property type="protein sequence ID" value="QOW00127.1"/>
    <property type="molecule type" value="Genomic_DNA"/>
</dbReference>
<dbReference type="Pfam" id="PF12079">
    <property type="entry name" value="DUF3558"/>
    <property type="match status" value="1"/>
</dbReference>
<keyword evidence="4" id="KW-1185">Reference proteome</keyword>
<dbReference type="InterPro" id="IPR024520">
    <property type="entry name" value="DUF3558"/>
</dbReference>
<sequence>MGRWGIVALAALAVMGTACSPGSADDVAVGDETATTTTRTPRITDDSGRPPVAFDPCYDIPDDVMNAAGYDAAKKEVADYPMGTHTFLGCTYRKDDHVPGVRRGYNLSILAGNVSLDEELAKNGAVATEISINGRRALLEVNPANKDACTYVLQSDFGIVSFLRLYNKDRPGPVPESEWCTDMDELVSAIEPIIDN</sequence>
<accession>A0A7M2XQH9</accession>
<protein>
    <submittedName>
        <fullName evidence="3">DUF3558 domain-containing protein</fullName>
    </submittedName>
</protein>